<evidence type="ECO:0000256" key="1">
    <source>
        <dbReference type="SAM" id="SignalP"/>
    </source>
</evidence>
<dbReference type="EMBL" id="VOSB01000019">
    <property type="protein sequence ID" value="TXE16305.1"/>
    <property type="molecule type" value="Genomic_DNA"/>
</dbReference>
<dbReference type="InterPro" id="IPR008969">
    <property type="entry name" value="CarboxyPept-like_regulatory"/>
</dbReference>
<dbReference type="Gene3D" id="2.120.10.80">
    <property type="entry name" value="Kelch-type beta propeller"/>
    <property type="match status" value="1"/>
</dbReference>
<dbReference type="Gene3D" id="2.60.40.1120">
    <property type="entry name" value="Carboxypeptidase-like, regulatory domain"/>
    <property type="match status" value="1"/>
</dbReference>
<dbReference type="InterPro" id="IPR015915">
    <property type="entry name" value="Kelch-typ_b-propeller"/>
</dbReference>
<dbReference type="Pfam" id="PF13715">
    <property type="entry name" value="CarbopepD_reg_2"/>
    <property type="match status" value="1"/>
</dbReference>
<dbReference type="InterPro" id="IPR052392">
    <property type="entry name" value="Kelch-BTB_domain-containing"/>
</dbReference>
<organism evidence="2 3">
    <name type="scientific">Psychroserpens burtonensis</name>
    <dbReference type="NCBI Taxonomy" id="49278"/>
    <lineage>
        <taxon>Bacteria</taxon>
        <taxon>Pseudomonadati</taxon>
        <taxon>Bacteroidota</taxon>
        <taxon>Flavobacteriia</taxon>
        <taxon>Flavobacteriales</taxon>
        <taxon>Flavobacteriaceae</taxon>
        <taxon>Psychroserpens</taxon>
    </lineage>
</organism>
<feature type="chain" id="PRO_5022664829" evidence="1">
    <location>
        <begin position="20"/>
        <end position="452"/>
    </location>
</feature>
<evidence type="ECO:0000313" key="2">
    <source>
        <dbReference type="EMBL" id="TXE16305.1"/>
    </source>
</evidence>
<keyword evidence="1" id="KW-0732">Signal</keyword>
<name>A0A5C7B6T5_9FLAO</name>
<evidence type="ECO:0000313" key="3">
    <source>
        <dbReference type="Proteomes" id="UP000321938"/>
    </source>
</evidence>
<dbReference type="AlphaFoldDB" id="A0A5C7B6T5"/>
<keyword evidence="3" id="KW-1185">Reference proteome</keyword>
<dbReference type="SMART" id="SM00612">
    <property type="entry name" value="Kelch"/>
    <property type="match status" value="2"/>
</dbReference>
<dbReference type="PANTHER" id="PTHR46375:SF3">
    <property type="entry name" value="KELCH REPEAT AND BTB DOMAIN-CONTAINING PROTEIN 13"/>
    <property type="match status" value="1"/>
</dbReference>
<dbReference type="PANTHER" id="PTHR46375">
    <property type="entry name" value="KELCH REPEAT AND BTB DOMAIN-CONTAINING PROTEIN 13-RELATED"/>
    <property type="match status" value="1"/>
</dbReference>
<dbReference type="SUPFAM" id="SSF49464">
    <property type="entry name" value="Carboxypeptidase regulatory domain-like"/>
    <property type="match status" value="1"/>
</dbReference>
<dbReference type="Pfam" id="PF01344">
    <property type="entry name" value="Kelch_1"/>
    <property type="match status" value="1"/>
</dbReference>
<feature type="signal peptide" evidence="1">
    <location>
        <begin position="1"/>
        <end position="19"/>
    </location>
</feature>
<reference evidence="2 3" key="1">
    <citation type="submission" date="2019-08" db="EMBL/GenBank/DDBJ databases">
        <title>Genome of Psychroserpens burtonensis ACAM 167.</title>
        <authorList>
            <person name="Bowman J.P."/>
        </authorList>
    </citation>
    <scope>NUCLEOTIDE SEQUENCE [LARGE SCALE GENOMIC DNA]</scope>
    <source>
        <strain evidence="2 3">ACAM 167</strain>
    </source>
</reference>
<dbReference type="SUPFAM" id="SSF117281">
    <property type="entry name" value="Kelch motif"/>
    <property type="match status" value="1"/>
</dbReference>
<protein>
    <submittedName>
        <fullName evidence="2">Galactose oxidase</fullName>
    </submittedName>
</protein>
<dbReference type="STRING" id="1123037.GCA_000425305_02605"/>
<sequence length="452" mass="51420">MYYMRLTIVFLFLSQLIAAQNFSGIVLDIETNKPIEDVTVYFEKESKGTITDAFGTFKLTIESITSKADSLQFSLIGYHTKNIALTKFTNTKTVVYLSKKLESLDVIVIKTSKNLKTNINYKTLAALKIGVYAFGSQIINNYIYVISGNSSYVEDSGKRALEVVNDLPEASFGNLLKELQRGFNHEAYTNKLQIYNIDNDTWSVSETKFRKRAFQNLNRFDNSLYSLGGKRLSASQKYEYLDDKIEVFDLGSKAITIDDTNPHQAINFASFTYQDNIIVMGGSTKLKRNGEKVFTDEAHIYNITSGMWYELAKMTFAKETQGVLIDNKIYLIGGNDGRPLKTIESYNINTGAWTNEGDLFDEMEQPGLTTHDNIIYIFNDEKLLTYDTITKTLEEYNINLKLKNSKLHYYQNKLYIVGGFTENSNTIAASSKSYVIDLNEFYKTKPNNSKGF</sequence>
<comment type="caution">
    <text evidence="2">The sequence shown here is derived from an EMBL/GenBank/DDBJ whole genome shotgun (WGS) entry which is preliminary data.</text>
</comment>
<proteinExistence type="predicted"/>
<dbReference type="InterPro" id="IPR006652">
    <property type="entry name" value="Kelch_1"/>
</dbReference>
<dbReference type="Proteomes" id="UP000321938">
    <property type="component" value="Unassembled WGS sequence"/>
</dbReference>
<dbReference type="OrthoDB" id="996574at2"/>
<accession>A0A5C7B6T5</accession>
<gene>
    <name evidence="2" type="ORF">ES692_13355</name>
</gene>